<dbReference type="EMBL" id="SRLO01000618">
    <property type="protein sequence ID" value="TNN50412.1"/>
    <property type="molecule type" value="Genomic_DNA"/>
</dbReference>
<comment type="caution">
    <text evidence="2">The sequence shown here is derived from an EMBL/GenBank/DDBJ whole genome shotgun (WGS) entry which is preliminary data.</text>
</comment>
<feature type="region of interest" description="Disordered" evidence="1">
    <location>
        <begin position="68"/>
        <end position="92"/>
    </location>
</feature>
<accession>A0A4Z2GCQ1</accession>
<protein>
    <submittedName>
        <fullName evidence="2">Uncharacterized protein</fullName>
    </submittedName>
</protein>
<gene>
    <name evidence="2" type="ORF">EYF80_039399</name>
</gene>
<dbReference type="Proteomes" id="UP000314294">
    <property type="component" value="Unassembled WGS sequence"/>
</dbReference>
<proteinExistence type="predicted"/>
<evidence type="ECO:0000313" key="3">
    <source>
        <dbReference type="Proteomes" id="UP000314294"/>
    </source>
</evidence>
<evidence type="ECO:0000256" key="1">
    <source>
        <dbReference type="SAM" id="MobiDB-lite"/>
    </source>
</evidence>
<sequence length="92" mass="10301">MKNNEENSEKQPGVKLTPKKLINETQVEAMRAGLAIRQEAEDWLKAGAYGDVHKRATNFSPALGSESIAAFKSHQRKKKKKKKKTLKGKIPN</sequence>
<name>A0A4Z2GCQ1_9TELE</name>
<organism evidence="2 3">
    <name type="scientific">Liparis tanakae</name>
    <name type="common">Tanaka's snailfish</name>
    <dbReference type="NCBI Taxonomy" id="230148"/>
    <lineage>
        <taxon>Eukaryota</taxon>
        <taxon>Metazoa</taxon>
        <taxon>Chordata</taxon>
        <taxon>Craniata</taxon>
        <taxon>Vertebrata</taxon>
        <taxon>Euteleostomi</taxon>
        <taxon>Actinopterygii</taxon>
        <taxon>Neopterygii</taxon>
        <taxon>Teleostei</taxon>
        <taxon>Neoteleostei</taxon>
        <taxon>Acanthomorphata</taxon>
        <taxon>Eupercaria</taxon>
        <taxon>Perciformes</taxon>
        <taxon>Cottioidei</taxon>
        <taxon>Cottales</taxon>
        <taxon>Liparidae</taxon>
        <taxon>Liparis</taxon>
    </lineage>
</organism>
<reference evidence="2 3" key="1">
    <citation type="submission" date="2019-03" db="EMBL/GenBank/DDBJ databases">
        <title>First draft genome of Liparis tanakae, snailfish: a comprehensive survey of snailfish specific genes.</title>
        <authorList>
            <person name="Kim W."/>
            <person name="Song I."/>
            <person name="Jeong J.-H."/>
            <person name="Kim D."/>
            <person name="Kim S."/>
            <person name="Ryu S."/>
            <person name="Song J.Y."/>
            <person name="Lee S.K."/>
        </authorList>
    </citation>
    <scope>NUCLEOTIDE SEQUENCE [LARGE SCALE GENOMIC DNA]</scope>
    <source>
        <tissue evidence="2">Muscle</tissue>
    </source>
</reference>
<evidence type="ECO:0000313" key="2">
    <source>
        <dbReference type="EMBL" id="TNN50412.1"/>
    </source>
</evidence>
<keyword evidence="3" id="KW-1185">Reference proteome</keyword>
<feature type="compositionally biased region" description="Basic residues" evidence="1">
    <location>
        <begin position="73"/>
        <end position="92"/>
    </location>
</feature>
<dbReference type="AlphaFoldDB" id="A0A4Z2GCQ1"/>